<reference evidence="14 15" key="1">
    <citation type="journal article" date="2018" name="IMA Fungus">
        <title>IMA Genome-F 10: Nine draft genome sequences of Claviceps purpurea s.lat., including C. arundinis, C. humidiphila, and C. cf. spartinae, pseudomolecules for the pitch canker pathogen Fusarium circinatum, draft genome of Davidsoniella eucalypti, Grosmannia galeiformis, Quambalaria eucalypti, and Teratosphaeria destructans.</title>
        <authorList>
            <person name="Wingfield B.D."/>
            <person name="Liu M."/>
            <person name="Nguyen H.D."/>
            <person name="Lane F.A."/>
            <person name="Morgan S.W."/>
            <person name="De Vos L."/>
            <person name="Wilken P.M."/>
            <person name="Duong T.A."/>
            <person name="Aylward J."/>
            <person name="Coetzee M.P."/>
            <person name="Dadej K."/>
            <person name="De Beer Z.W."/>
            <person name="Findlay W."/>
            <person name="Havenga M."/>
            <person name="Kolarik M."/>
            <person name="Menzies J.G."/>
            <person name="Naidoo K."/>
            <person name="Pochopski O."/>
            <person name="Shoukouhi P."/>
            <person name="Santana Q.C."/>
            <person name="Seifert K.A."/>
            <person name="Soal N."/>
            <person name="Steenkamp E.T."/>
            <person name="Tatham C.T."/>
            <person name="van der Nest M.A."/>
            <person name="Wingfield M.J."/>
        </authorList>
    </citation>
    <scope>NUCLEOTIDE SEQUENCE [LARGE SCALE GENOMIC DNA]</scope>
    <source>
        <strain evidence="14">CMW44962</strain>
    </source>
</reference>
<dbReference type="InterPro" id="IPR018222">
    <property type="entry name" value="Nuclear_transport_factor_2_euk"/>
</dbReference>
<dbReference type="Proteomes" id="UP001138500">
    <property type="component" value="Unassembled WGS sequence"/>
</dbReference>
<dbReference type="SMART" id="SM00804">
    <property type="entry name" value="TAP_C"/>
    <property type="match status" value="1"/>
</dbReference>
<reference evidence="14 15" key="2">
    <citation type="journal article" date="2021" name="Curr. Genet.">
        <title>Genetic response to nitrogen starvation in the aggressive Eucalyptus foliar pathogen Teratosphaeria destructans.</title>
        <authorList>
            <person name="Havenga M."/>
            <person name="Wingfield B.D."/>
            <person name="Wingfield M.J."/>
            <person name="Dreyer L.L."/>
            <person name="Roets F."/>
            <person name="Aylward J."/>
        </authorList>
    </citation>
    <scope>NUCLEOTIDE SEQUENCE [LARGE SCALE GENOMIC DNA]</scope>
    <source>
        <strain evidence="14">CMW44962</strain>
    </source>
</reference>
<dbReference type="GO" id="GO:0003723">
    <property type="term" value="F:RNA binding"/>
    <property type="evidence" value="ECO:0007669"/>
    <property type="project" value="TreeGrafter"/>
</dbReference>
<protein>
    <recommendedName>
        <fullName evidence="10">mRNA export factor MEX67</fullName>
    </recommendedName>
</protein>
<evidence type="ECO:0000313" key="15">
    <source>
        <dbReference type="Proteomes" id="UP001138500"/>
    </source>
</evidence>
<keyword evidence="4" id="KW-0963">Cytoplasm</keyword>
<evidence type="ECO:0000259" key="13">
    <source>
        <dbReference type="PROSITE" id="PS51281"/>
    </source>
</evidence>
<dbReference type="AlphaFoldDB" id="A0A9W7SHV1"/>
<keyword evidence="3" id="KW-0813">Transport</keyword>
<accession>A0A9W7SHV1</accession>
<keyword evidence="7" id="KW-0509">mRNA transport</keyword>
<dbReference type="GO" id="GO:0016973">
    <property type="term" value="P:poly(A)+ mRNA export from nucleus"/>
    <property type="evidence" value="ECO:0007669"/>
    <property type="project" value="TreeGrafter"/>
</dbReference>
<dbReference type="SUPFAM" id="SSF52058">
    <property type="entry name" value="L domain-like"/>
    <property type="match status" value="1"/>
</dbReference>
<dbReference type="InterPro" id="IPR032675">
    <property type="entry name" value="LRR_dom_sf"/>
</dbReference>
<keyword evidence="5" id="KW-0433">Leucine-rich repeat</keyword>
<dbReference type="InterPro" id="IPR002075">
    <property type="entry name" value="NTF2_dom"/>
</dbReference>
<organism evidence="14 15">
    <name type="scientific">Teratosphaeria destructans</name>
    <dbReference type="NCBI Taxonomy" id="418781"/>
    <lineage>
        <taxon>Eukaryota</taxon>
        <taxon>Fungi</taxon>
        <taxon>Dikarya</taxon>
        <taxon>Ascomycota</taxon>
        <taxon>Pezizomycotina</taxon>
        <taxon>Dothideomycetes</taxon>
        <taxon>Dothideomycetidae</taxon>
        <taxon>Mycosphaerellales</taxon>
        <taxon>Teratosphaeriaceae</taxon>
        <taxon>Teratosphaeria</taxon>
    </lineage>
</organism>
<dbReference type="PROSITE" id="PS51281">
    <property type="entry name" value="TAP_C"/>
    <property type="match status" value="1"/>
</dbReference>
<dbReference type="GO" id="GO:0005634">
    <property type="term" value="C:nucleus"/>
    <property type="evidence" value="ECO:0007669"/>
    <property type="project" value="UniProtKB-SubCell"/>
</dbReference>
<dbReference type="PANTHER" id="PTHR10662">
    <property type="entry name" value="NUCLEAR RNA EXPORT FACTOR"/>
    <property type="match status" value="1"/>
</dbReference>
<evidence type="ECO:0000256" key="6">
    <source>
        <dbReference type="ARBA" id="ARBA00022737"/>
    </source>
</evidence>
<dbReference type="InterPro" id="IPR030217">
    <property type="entry name" value="NXF_fam"/>
</dbReference>
<feature type="region of interest" description="Disordered" evidence="11">
    <location>
        <begin position="1"/>
        <end position="55"/>
    </location>
</feature>
<evidence type="ECO:0000256" key="5">
    <source>
        <dbReference type="ARBA" id="ARBA00022614"/>
    </source>
</evidence>
<keyword evidence="6" id="KW-0677">Repeat</keyword>
<dbReference type="Pfam" id="PF03943">
    <property type="entry name" value="TAP_C"/>
    <property type="match status" value="1"/>
</dbReference>
<dbReference type="PANTHER" id="PTHR10662:SF22">
    <property type="entry name" value="NUCLEAR RNA EXPORT FACTOR 1"/>
    <property type="match status" value="1"/>
</dbReference>
<dbReference type="Pfam" id="PF24048">
    <property type="entry name" value="LRR_NXF1-5"/>
    <property type="match status" value="1"/>
</dbReference>
<feature type="domain" description="NTF2" evidence="12">
    <location>
        <begin position="383"/>
        <end position="560"/>
    </location>
</feature>
<dbReference type="OrthoDB" id="25872at2759"/>
<dbReference type="CDD" id="cd14342">
    <property type="entry name" value="UBA_TAP-C"/>
    <property type="match status" value="1"/>
</dbReference>
<evidence type="ECO:0000256" key="3">
    <source>
        <dbReference type="ARBA" id="ARBA00022448"/>
    </source>
</evidence>
<feature type="domain" description="TAP-C" evidence="13">
    <location>
        <begin position="603"/>
        <end position="656"/>
    </location>
</feature>
<evidence type="ECO:0000256" key="7">
    <source>
        <dbReference type="ARBA" id="ARBA00022816"/>
    </source>
</evidence>
<evidence type="ECO:0000256" key="4">
    <source>
        <dbReference type="ARBA" id="ARBA00022490"/>
    </source>
</evidence>
<evidence type="ECO:0000256" key="9">
    <source>
        <dbReference type="ARBA" id="ARBA00055253"/>
    </source>
</evidence>
<dbReference type="PROSITE" id="PS50177">
    <property type="entry name" value="NTF2_DOMAIN"/>
    <property type="match status" value="1"/>
</dbReference>
<dbReference type="Gene3D" id="3.10.450.50">
    <property type="match status" value="1"/>
</dbReference>
<keyword evidence="8" id="KW-0539">Nucleus</keyword>
<gene>
    <name evidence="14" type="ORF">Tdes44962_MAKER06206</name>
</gene>
<dbReference type="PROSITE" id="PS51450">
    <property type="entry name" value="LRR"/>
    <property type="match status" value="1"/>
</dbReference>
<comment type="caution">
    <text evidence="14">The sequence shown here is derived from an EMBL/GenBank/DDBJ whole genome shotgun (WGS) entry which is preliminary data.</text>
</comment>
<dbReference type="EMBL" id="RIBY02002578">
    <property type="protein sequence ID" value="KAH9809179.1"/>
    <property type="molecule type" value="Genomic_DNA"/>
</dbReference>
<evidence type="ECO:0000313" key="14">
    <source>
        <dbReference type="EMBL" id="KAH9809179.1"/>
    </source>
</evidence>
<dbReference type="InterPro" id="IPR009060">
    <property type="entry name" value="UBA-like_sf"/>
</dbReference>
<evidence type="ECO:0000256" key="11">
    <source>
        <dbReference type="SAM" id="MobiDB-lite"/>
    </source>
</evidence>
<evidence type="ECO:0000259" key="12">
    <source>
        <dbReference type="PROSITE" id="PS50177"/>
    </source>
</evidence>
<dbReference type="FunFam" id="3.80.10.10:FF:000296">
    <property type="entry name" value="mRNA export factor MEX67"/>
    <property type="match status" value="1"/>
</dbReference>
<dbReference type="SUPFAM" id="SSF54427">
    <property type="entry name" value="NTF2-like"/>
    <property type="match status" value="1"/>
</dbReference>
<comment type="function">
    <text evidence="9">Involved in the export of mRNA from the nucleus to the cytoplasm.</text>
</comment>
<evidence type="ECO:0000256" key="10">
    <source>
        <dbReference type="ARBA" id="ARBA00069694"/>
    </source>
</evidence>
<comment type="similarity">
    <text evidence="2">Belongs to the NXF family.</text>
</comment>
<evidence type="ECO:0000256" key="2">
    <source>
        <dbReference type="ARBA" id="ARBA00009285"/>
    </source>
</evidence>
<evidence type="ECO:0000256" key="8">
    <source>
        <dbReference type="ARBA" id="ARBA00023242"/>
    </source>
</evidence>
<comment type="subcellular location">
    <subcellularLocation>
        <location evidence="1">Nucleus</location>
    </subcellularLocation>
</comment>
<dbReference type="SUPFAM" id="SSF46934">
    <property type="entry name" value="UBA-like"/>
    <property type="match status" value="1"/>
</dbReference>
<dbReference type="FunFam" id="3.10.450.50:FF:000013">
    <property type="entry name" value="mRNA export factor mex67"/>
    <property type="match status" value="1"/>
</dbReference>
<dbReference type="Gene3D" id="3.80.10.10">
    <property type="entry name" value="Ribonuclease Inhibitor"/>
    <property type="match status" value="1"/>
</dbReference>
<sequence>MVARSAPRSVPRGPAATRARRGDKDGDVHMGNIPIKGRGGVGKSTAPPTGPKRDLMARTSKGGILGASAQREILRRAGTGDISMKETRVSATRGGLAELKVTGWQKSKASQDADGGVASLMKWMEKKASTKLGRGARSVKIKKSNKDGTDLIIKVAPVDAAAFIRLNGWQWAGINVGVERVGGPVQETNAPSSEAEKTKEMLRGVLERRYDPETKLLNLSALGQDEILKSQHIFDKKSTTGKFFPAMMVVLEKSFDSSDDLHAAITSVSLAQNDLSDLTAVSSLSMTLPKLLNLDLSNNKFANLSALMVWKKRFYHLQHLILTGNPLEQNEPTYQQTVVNWYPNLRQLNGIQVRSEEDVAKRSKVSNLPFPIRSPLFQDENGIAEGFIRNLFAGFDTDRAALAQAFYDDKSEFSYAVNTGAPTDPNATTKAEKGEWESYLKESRNLKKISHLPARQNRIFRGTQRISDVFARLPKTKHPDLATEASKWMIEAKMVSGVPDITGASPTGVDGFEINIHSEFDELDSTTGQLKKKRSFDRAIILGPGNGMGGVRVVTDLLTIRGYGGAQAFEPDYMEGWTQDATAQAQQVIPDGVPQLPAGVTVELAEQMVTELMKMTGMTLVYAKMCLEQSGWNYEQGVAAFNTAKASLPQDAFVQAQ</sequence>
<name>A0A9W7SHV1_9PEZI</name>
<dbReference type="InterPro" id="IPR001611">
    <property type="entry name" value="Leu-rich_rpt"/>
</dbReference>
<keyword evidence="15" id="KW-1185">Reference proteome</keyword>
<dbReference type="Gene3D" id="1.10.8.10">
    <property type="entry name" value="DNA helicase RuvA subunit, C-terminal domain"/>
    <property type="match status" value="1"/>
</dbReference>
<proteinExistence type="inferred from homology"/>
<dbReference type="InterPro" id="IPR032710">
    <property type="entry name" value="NTF2-like_dom_sf"/>
</dbReference>
<dbReference type="InterPro" id="IPR005637">
    <property type="entry name" value="TAP_C_dom"/>
</dbReference>
<dbReference type="InterPro" id="IPR057125">
    <property type="entry name" value="NXF1/2/3/5-like_LRR"/>
</dbReference>
<dbReference type="Pfam" id="PF22602">
    <property type="entry name" value="NXF_NTF2"/>
    <property type="match status" value="1"/>
</dbReference>
<evidence type="ECO:0000256" key="1">
    <source>
        <dbReference type="ARBA" id="ARBA00004123"/>
    </source>
</evidence>